<feature type="domain" description="Tail sheath protein C-terminal" evidence="3">
    <location>
        <begin position="279"/>
        <end position="379"/>
    </location>
</feature>
<evidence type="ECO:0000256" key="1">
    <source>
        <dbReference type="ARBA" id="ARBA00008005"/>
    </source>
</evidence>
<feature type="domain" description="Tail sheath protein subtilisin-like" evidence="2">
    <location>
        <begin position="113"/>
        <end position="277"/>
    </location>
</feature>
<dbReference type="InterPro" id="IPR052042">
    <property type="entry name" value="Tail_sheath_structural"/>
</dbReference>
<organism evidence="4 5">
    <name type="scientific">Halorhodospira neutriphila</name>
    <dbReference type="NCBI Taxonomy" id="168379"/>
    <lineage>
        <taxon>Bacteria</taxon>
        <taxon>Pseudomonadati</taxon>
        <taxon>Pseudomonadota</taxon>
        <taxon>Gammaproteobacteria</taxon>
        <taxon>Chromatiales</taxon>
        <taxon>Ectothiorhodospiraceae</taxon>
        <taxon>Halorhodospira</taxon>
    </lineage>
</organism>
<proteinExistence type="inferred from homology"/>
<accession>A0ABS1E5Y9</accession>
<comment type="caution">
    <text evidence="4">The sequence shown here is derived from an EMBL/GenBank/DDBJ whole genome shotgun (WGS) entry which is preliminary data.</text>
</comment>
<name>A0ABS1E5Y9_9GAMM</name>
<dbReference type="Pfam" id="PF04984">
    <property type="entry name" value="Phage_sheath_1"/>
    <property type="match status" value="1"/>
</dbReference>
<comment type="similarity">
    <text evidence="1">Belongs to the myoviridae tail sheath protein family.</text>
</comment>
<evidence type="ECO:0000313" key="4">
    <source>
        <dbReference type="EMBL" id="MBK1725724.1"/>
    </source>
</evidence>
<dbReference type="RefSeq" id="WP_200256158.1">
    <property type="nucleotide sequence ID" value="NZ_NRSH01000007.1"/>
</dbReference>
<reference evidence="4 5" key="1">
    <citation type="journal article" date="2020" name="Microorganisms">
        <title>Osmotic Adaptation and Compatible Solute Biosynthesis of Phototrophic Bacteria as Revealed from Genome Analyses.</title>
        <authorList>
            <person name="Imhoff J.F."/>
            <person name="Rahn T."/>
            <person name="Kunzel S."/>
            <person name="Keller A."/>
            <person name="Neulinger S.C."/>
        </authorList>
    </citation>
    <scope>NUCLEOTIDE SEQUENCE [LARGE SCALE GENOMIC DNA]</scope>
    <source>
        <strain evidence="4 5">DSM 15116</strain>
    </source>
</reference>
<evidence type="ECO:0000259" key="2">
    <source>
        <dbReference type="Pfam" id="PF04984"/>
    </source>
</evidence>
<dbReference type="PANTHER" id="PTHR35861:SF1">
    <property type="entry name" value="PHAGE TAIL SHEATH PROTEIN"/>
    <property type="match status" value="1"/>
</dbReference>
<dbReference type="InterPro" id="IPR020287">
    <property type="entry name" value="Tail_sheath_C"/>
</dbReference>
<keyword evidence="5" id="KW-1185">Reference proteome</keyword>
<sequence length="390" mass="42064">MATEYHHGVKVITSTDGVRPIRTVSTAIVGVVGTAPDADSDVFPMDTPVLVASREKAAKLDTADSGSGTLPRALQGIYDQALCSVVVVRVSEGTSESETTTNIIGEVDSTTGKHKGLEALRVAESQLGVKPRILGTPGHASQEVTSALTPIAADLRAFAYAGAVGATESEVITYRENFGDRRLMLIWPDFMGWDSATDSTSELSAVARALGTRARIDQETGWHKTISNVAVEGVTGISADVSFDLQNPNTVANRLNDEDITTLVRRNGFRFWGSRTCADDPLYAFESAVRTDDILADTIAEAHAWAIDLPMSKQLIRDIVEGTNAKFRQLALRGYIVDAQAWVDPEKNTESELSAGKLAIDYDFTPVPPLEQLGFYQTITSRYLSQLVPA</sequence>
<dbReference type="InterPro" id="IPR035089">
    <property type="entry name" value="Phage_sheath_subtilisin"/>
</dbReference>
<evidence type="ECO:0000259" key="3">
    <source>
        <dbReference type="Pfam" id="PF17482"/>
    </source>
</evidence>
<dbReference type="Proteomes" id="UP000738126">
    <property type="component" value="Unassembled WGS sequence"/>
</dbReference>
<evidence type="ECO:0000313" key="5">
    <source>
        <dbReference type="Proteomes" id="UP000738126"/>
    </source>
</evidence>
<protein>
    <submittedName>
        <fullName evidence="4">Phage tail protein</fullName>
    </submittedName>
</protein>
<dbReference type="EMBL" id="NRSH01000007">
    <property type="protein sequence ID" value="MBK1725724.1"/>
    <property type="molecule type" value="Genomic_DNA"/>
</dbReference>
<dbReference type="PANTHER" id="PTHR35861">
    <property type="match status" value="1"/>
</dbReference>
<dbReference type="Pfam" id="PF17482">
    <property type="entry name" value="Phage_sheath_1C"/>
    <property type="match status" value="1"/>
</dbReference>
<gene>
    <name evidence="4" type="ORF">CKO13_01540</name>
</gene>